<comment type="caution">
    <text evidence="1">The sequence shown here is derived from an EMBL/GenBank/DDBJ whole genome shotgun (WGS) entry which is preliminary data.</text>
</comment>
<dbReference type="OrthoDB" id="5982168at2759"/>
<accession>A0A9W9YJE9</accession>
<organism evidence="1 2">
    <name type="scientific">Desmophyllum pertusum</name>
    <dbReference type="NCBI Taxonomy" id="174260"/>
    <lineage>
        <taxon>Eukaryota</taxon>
        <taxon>Metazoa</taxon>
        <taxon>Cnidaria</taxon>
        <taxon>Anthozoa</taxon>
        <taxon>Hexacorallia</taxon>
        <taxon>Scleractinia</taxon>
        <taxon>Caryophylliina</taxon>
        <taxon>Caryophylliidae</taxon>
        <taxon>Desmophyllum</taxon>
    </lineage>
</organism>
<sequence length="500" mass="55454">MAAVAEVKSVSDLETKLSEIHIPWDEIAPTNIHEWLDLYAKSHGTSRGLLLAGMLPCTSALIGNTTIKLFDSWREKGNLFFVGLAPSGAGKTPACNLGCVGPLIAHLEPRIDRSLVVDETSSNGLFNHFVNFHKGAAGESVPILCIDEGYTFLSKLISTSKSASQTSLTMERMCKLYDGDYWYSVKGSKGKRVGIQSARMSMATFTTPRRFLTEIWPKVVGCRNGLADRVLIMYQDRRRIEIEEMEECSSNIQQGPLKGLGTVYEHIYTEHHQENPVEYTLTASARELYIKYCKGKTDTQSSVGAFNPECNAKTSKNALRLALNLHVLWHRLDKALDQLTGPTPTAVTESTMNMALTLHDTLLAFGGVAEACLQLKQGAAAIRMDVSKEDIKKKILCLPGPFCNAKRVYNSFSSSSRPNPQITEQCFEELANESLGSVKKVQKSTIFYKAIPLTLAASEHHLGALNLSLDDYKVNFLKKDDLLPSSQRDKMLQITHWKQN</sequence>
<evidence type="ECO:0000313" key="1">
    <source>
        <dbReference type="EMBL" id="KAJ7353726.1"/>
    </source>
</evidence>
<name>A0A9W9YJE9_9CNID</name>
<dbReference type="Pfam" id="PF13148">
    <property type="entry name" value="DUF3987"/>
    <property type="match status" value="1"/>
</dbReference>
<gene>
    <name evidence="1" type="primary">LCN12_5</name>
    <name evidence="1" type="ORF">OS493_032596</name>
</gene>
<proteinExistence type="predicted"/>
<dbReference type="InterPro" id="IPR025048">
    <property type="entry name" value="DUF3987"/>
</dbReference>
<dbReference type="Proteomes" id="UP001163046">
    <property type="component" value="Unassembled WGS sequence"/>
</dbReference>
<dbReference type="EMBL" id="MU827342">
    <property type="protein sequence ID" value="KAJ7353726.1"/>
    <property type="molecule type" value="Genomic_DNA"/>
</dbReference>
<keyword evidence="2" id="KW-1185">Reference proteome</keyword>
<dbReference type="AlphaFoldDB" id="A0A9W9YJE9"/>
<protein>
    <submittedName>
        <fullName evidence="1">Retinoic acid binding</fullName>
    </submittedName>
</protein>
<evidence type="ECO:0000313" key="2">
    <source>
        <dbReference type="Proteomes" id="UP001163046"/>
    </source>
</evidence>
<reference evidence="1" key="1">
    <citation type="submission" date="2023-01" db="EMBL/GenBank/DDBJ databases">
        <title>Genome assembly of the deep-sea coral Lophelia pertusa.</title>
        <authorList>
            <person name="Herrera S."/>
            <person name="Cordes E."/>
        </authorList>
    </citation>
    <scope>NUCLEOTIDE SEQUENCE</scope>
    <source>
        <strain evidence="1">USNM1676648</strain>
        <tissue evidence="1">Polyp</tissue>
    </source>
</reference>